<dbReference type="Proteomes" id="UP000824142">
    <property type="component" value="Unassembled WGS sequence"/>
</dbReference>
<reference evidence="3" key="2">
    <citation type="journal article" date="2021" name="PeerJ">
        <title>Extensive microbial diversity within the chicken gut microbiome revealed by metagenomics and culture.</title>
        <authorList>
            <person name="Gilroy R."/>
            <person name="Ravi A."/>
            <person name="Getino M."/>
            <person name="Pursley I."/>
            <person name="Horton D.L."/>
            <person name="Alikhan N.F."/>
            <person name="Baker D."/>
            <person name="Gharbi K."/>
            <person name="Hall N."/>
            <person name="Watson M."/>
            <person name="Adriaenssens E.M."/>
            <person name="Foster-Nyarko E."/>
            <person name="Jarju S."/>
            <person name="Secka A."/>
            <person name="Antonio M."/>
            <person name="Oren A."/>
            <person name="Chaudhuri R.R."/>
            <person name="La Ragione R."/>
            <person name="Hildebrand F."/>
            <person name="Pallen M.J."/>
        </authorList>
    </citation>
    <scope>NUCLEOTIDE SEQUENCE</scope>
    <source>
        <strain evidence="3">CHK136-897</strain>
    </source>
</reference>
<feature type="chain" id="PRO_5038679976" evidence="2">
    <location>
        <begin position="21"/>
        <end position="126"/>
    </location>
</feature>
<protein>
    <submittedName>
        <fullName evidence="3">YgiW/YdeI family stress tolerance OB fold protein</fullName>
    </submittedName>
</protein>
<evidence type="ECO:0000313" key="3">
    <source>
        <dbReference type="EMBL" id="HIU65306.1"/>
    </source>
</evidence>
<evidence type="ECO:0000313" key="4">
    <source>
        <dbReference type="Proteomes" id="UP000824142"/>
    </source>
</evidence>
<reference evidence="3" key="1">
    <citation type="submission" date="2020-10" db="EMBL/GenBank/DDBJ databases">
        <authorList>
            <person name="Gilroy R."/>
        </authorList>
    </citation>
    <scope>NUCLEOTIDE SEQUENCE</scope>
    <source>
        <strain evidence="3">CHK136-897</strain>
    </source>
</reference>
<name>A0A9D1MRU2_9PROT</name>
<dbReference type="InterPro" id="IPR005220">
    <property type="entry name" value="CarO-like"/>
</dbReference>
<dbReference type="EMBL" id="DVNO01000011">
    <property type="protein sequence ID" value="HIU65306.1"/>
    <property type="molecule type" value="Genomic_DNA"/>
</dbReference>
<dbReference type="SUPFAM" id="SSF101756">
    <property type="entry name" value="Hypothetical protein YgiW"/>
    <property type="match status" value="1"/>
</dbReference>
<dbReference type="NCBIfam" id="NF033674">
    <property type="entry name" value="stress_OB_fold"/>
    <property type="match status" value="1"/>
</dbReference>
<dbReference type="PANTHER" id="PTHR36571:SF1">
    <property type="entry name" value="PROTEIN YGIW"/>
    <property type="match status" value="1"/>
</dbReference>
<gene>
    <name evidence="3" type="ORF">IAC63_01550</name>
</gene>
<organism evidence="3 4">
    <name type="scientific">Candidatus Enterousia avicola</name>
    <dbReference type="NCBI Taxonomy" id="2840787"/>
    <lineage>
        <taxon>Bacteria</taxon>
        <taxon>Pseudomonadati</taxon>
        <taxon>Pseudomonadota</taxon>
        <taxon>Alphaproteobacteria</taxon>
        <taxon>Candidatus Enterousia</taxon>
    </lineage>
</organism>
<dbReference type="Pfam" id="PF04076">
    <property type="entry name" value="BOF"/>
    <property type="match status" value="1"/>
</dbReference>
<dbReference type="PANTHER" id="PTHR36571">
    <property type="entry name" value="PROTEIN YGIW"/>
    <property type="match status" value="1"/>
</dbReference>
<feature type="signal peptide" evidence="2">
    <location>
        <begin position="1"/>
        <end position="20"/>
    </location>
</feature>
<dbReference type="AlphaFoldDB" id="A0A9D1MRU2"/>
<comment type="caution">
    <text evidence="3">The sequence shown here is derived from an EMBL/GenBank/DDBJ whole genome shotgun (WGS) entry which is preliminary data.</text>
</comment>
<evidence type="ECO:0000256" key="1">
    <source>
        <dbReference type="ARBA" id="ARBA00022729"/>
    </source>
</evidence>
<dbReference type="InterPro" id="IPR036700">
    <property type="entry name" value="BOBF_sf"/>
</dbReference>
<dbReference type="Gene3D" id="2.40.50.200">
    <property type="entry name" value="Bacterial OB-fold"/>
    <property type="match status" value="1"/>
</dbReference>
<proteinExistence type="predicted"/>
<sequence length="126" mass="13652">MKKISMIALGGILSVGAAFAGFQPDTPVQKPSSMGGFVGGSESIVTVKQVKEMRDDVPVVVQGNIVQRMGDEKYLFEDSTGSITVEIDNKDWRGQTVSPSDTVKLYGEVDAGLFKTEIDIDYVEKM</sequence>
<keyword evidence="1 2" id="KW-0732">Signal</keyword>
<evidence type="ECO:0000256" key="2">
    <source>
        <dbReference type="SAM" id="SignalP"/>
    </source>
</evidence>
<accession>A0A9D1MRU2</accession>